<dbReference type="PANTHER" id="PTHR13939">
    <property type="entry name" value="NICOTINAMIDE-NUCLEOTIDE AMIDOHYDROLASE PNCC"/>
    <property type="match status" value="1"/>
</dbReference>
<gene>
    <name evidence="4" type="ORF">Vbra_21999</name>
</gene>
<keyword evidence="2" id="KW-0732">Signal</keyword>
<evidence type="ECO:0000313" key="5">
    <source>
        <dbReference type="Proteomes" id="UP000041254"/>
    </source>
</evidence>
<dbReference type="InterPro" id="IPR050101">
    <property type="entry name" value="CinA"/>
</dbReference>
<dbReference type="OMA" id="NNEECFA"/>
<dbReference type="PhylomeDB" id="A0A0G4G6V9"/>
<dbReference type="Gene3D" id="3.40.980.10">
    <property type="entry name" value="MoaB/Mog-like domain"/>
    <property type="match status" value="1"/>
</dbReference>
<dbReference type="VEuPathDB" id="CryptoDB:Vbra_21999"/>
<protein>
    <recommendedName>
        <fullName evidence="3">MoaB/Mog domain-containing protein</fullName>
    </recommendedName>
</protein>
<dbReference type="InParanoid" id="A0A0G4G6V9"/>
<evidence type="ECO:0000259" key="3">
    <source>
        <dbReference type="SMART" id="SM00852"/>
    </source>
</evidence>
<dbReference type="InterPro" id="IPR001453">
    <property type="entry name" value="MoaB/Mog_dom"/>
</dbReference>
<dbReference type="CDD" id="cd00885">
    <property type="entry name" value="cinA"/>
    <property type="match status" value="1"/>
</dbReference>
<feature type="signal peptide" evidence="2">
    <location>
        <begin position="1"/>
        <end position="23"/>
    </location>
</feature>
<reference evidence="4 5" key="1">
    <citation type="submission" date="2014-11" db="EMBL/GenBank/DDBJ databases">
        <authorList>
            <person name="Zhu J."/>
            <person name="Qi W."/>
            <person name="Song R."/>
        </authorList>
    </citation>
    <scope>NUCLEOTIDE SEQUENCE [LARGE SCALE GENOMIC DNA]</scope>
</reference>
<evidence type="ECO:0000313" key="4">
    <source>
        <dbReference type="EMBL" id="CEM23947.1"/>
    </source>
</evidence>
<dbReference type="AlphaFoldDB" id="A0A0G4G6V9"/>
<dbReference type="Pfam" id="PF00994">
    <property type="entry name" value="MoCF_biosynth"/>
    <property type="match status" value="1"/>
</dbReference>
<dbReference type="STRING" id="1169540.A0A0G4G6V9"/>
<feature type="domain" description="MoaB/Mog" evidence="3">
    <location>
        <begin position="69"/>
        <end position="234"/>
    </location>
</feature>
<dbReference type="EMBL" id="CDMY01000573">
    <property type="protein sequence ID" value="CEM23947.1"/>
    <property type="molecule type" value="Genomic_DNA"/>
</dbReference>
<feature type="chain" id="PRO_5005190281" description="MoaB/Mog domain-containing protein" evidence="2">
    <location>
        <begin position="24"/>
        <end position="356"/>
    </location>
</feature>
<evidence type="ECO:0000256" key="1">
    <source>
        <dbReference type="SAM" id="MobiDB-lite"/>
    </source>
</evidence>
<dbReference type="InterPro" id="IPR056596">
    <property type="entry name" value="FLAD1_M"/>
</dbReference>
<dbReference type="OrthoDB" id="448496at2759"/>
<keyword evidence="5" id="KW-1185">Reference proteome</keyword>
<accession>A0A0G4G6V9</accession>
<dbReference type="SUPFAM" id="SSF53218">
    <property type="entry name" value="Molybdenum cofactor biosynthesis proteins"/>
    <property type="match status" value="1"/>
</dbReference>
<feature type="region of interest" description="Disordered" evidence="1">
    <location>
        <begin position="277"/>
        <end position="298"/>
    </location>
</feature>
<name>A0A0G4G6V9_VITBC</name>
<dbReference type="SMART" id="SM00852">
    <property type="entry name" value="MoCF_biosynth"/>
    <property type="match status" value="1"/>
</dbReference>
<dbReference type="Pfam" id="PF24102">
    <property type="entry name" value="FLAD1_M"/>
    <property type="match status" value="1"/>
</dbReference>
<proteinExistence type="predicted"/>
<dbReference type="PANTHER" id="PTHR13939:SF0">
    <property type="entry name" value="NMN AMIDOHYDROLASE-LIKE PROTEIN YFAY"/>
    <property type="match status" value="1"/>
</dbReference>
<sequence length="356" mass="38705">MNSAFALHVRSCCILAALSDAAAFHASRLAPQLPRAGLPLTRRFSAVQHKTASSAVDVIGMAEAPKTAAALIIGDEVLRGKTLDTNSHTLAKLLFRCGVTLRKIEVISDEIEVISEAVKRLSDTHDILFTSGGIGPTHDDMTYEAIGQAFDAPLEYHQPTLAAMEDFYAQKHPDHLPLNDARKRMALIPAGSTVYNTEGLWVPLVRVRNVHILPGVPHLFAKMLTANQDLFKAKNVSFYRRIIYTSMAEGSIAGILGDAAKACPEVSIGSYPRSLFPSNEHGKTDTDLPPGESAKSGASTIVTDQGKVYHTLQFYVCVTVEGREESSVLRVADDLLQKLGHDAELHEEDVRVQSKI</sequence>
<organism evidence="4 5">
    <name type="scientific">Vitrella brassicaformis (strain CCMP3155)</name>
    <dbReference type="NCBI Taxonomy" id="1169540"/>
    <lineage>
        <taxon>Eukaryota</taxon>
        <taxon>Sar</taxon>
        <taxon>Alveolata</taxon>
        <taxon>Colpodellida</taxon>
        <taxon>Vitrellaceae</taxon>
        <taxon>Vitrella</taxon>
    </lineage>
</organism>
<evidence type="ECO:0000256" key="2">
    <source>
        <dbReference type="SAM" id="SignalP"/>
    </source>
</evidence>
<dbReference type="InterPro" id="IPR036425">
    <property type="entry name" value="MoaB/Mog-like_dom_sf"/>
</dbReference>
<dbReference type="Proteomes" id="UP000041254">
    <property type="component" value="Unassembled WGS sequence"/>
</dbReference>